<name>A0AAE9DZF7_CAEBR</name>
<dbReference type="GO" id="GO:0043186">
    <property type="term" value="C:P granule"/>
    <property type="evidence" value="ECO:0007669"/>
    <property type="project" value="UniProtKB-ARBA"/>
</dbReference>
<dbReference type="Proteomes" id="UP000829354">
    <property type="component" value="Chromosome I"/>
</dbReference>
<evidence type="ECO:0000256" key="1">
    <source>
        <dbReference type="ARBA" id="ARBA00022473"/>
    </source>
</evidence>
<keyword evidence="6" id="KW-1185">Reference proteome</keyword>
<dbReference type="GO" id="GO:1903311">
    <property type="term" value="P:regulation of mRNA metabolic process"/>
    <property type="evidence" value="ECO:0007669"/>
    <property type="project" value="UniProtKB-ARBA"/>
</dbReference>
<feature type="compositionally biased region" description="Low complexity" evidence="3">
    <location>
        <begin position="441"/>
        <end position="451"/>
    </location>
</feature>
<dbReference type="InterPro" id="IPR032377">
    <property type="entry name" value="STAR_dimer"/>
</dbReference>
<dbReference type="InterPro" id="IPR036612">
    <property type="entry name" value="KH_dom_type_1_sf"/>
</dbReference>
<dbReference type="GO" id="GO:0003727">
    <property type="term" value="F:single-stranded RNA binding"/>
    <property type="evidence" value="ECO:0007669"/>
    <property type="project" value="UniProtKB-ARBA"/>
</dbReference>
<gene>
    <name evidence="5" type="ORF">L5515_000066</name>
</gene>
<evidence type="ECO:0000259" key="4">
    <source>
        <dbReference type="SMART" id="SM00322"/>
    </source>
</evidence>
<keyword evidence="1" id="KW-0217">Developmental protein</keyword>
<protein>
    <recommendedName>
        <fullName evidence="4">K Homology domain-containing protein</fullName>
    </recommendedName>
</protein>
<dbReference type="SMART" id="SM00322">
    <property type="entry name" value="KH"/>
    <property type="match status" value="1"/>
</dbReference>
<evidence type="ECO:0000313" key="6">
    <source>
        <dbReference type="Proteomes" id="UP000829354"/>
    </source>
</evidence>
<dbReference type="Gene3D" id="1.20.5.4010">
    <property type="match status" value="1"/>
</dbReference>
<sequence length="519" mass="56986">MPSCTTPTFGVSAQHENPSVDSPSRSSILTPTSLDDETSPRKSFQILESSVSADRWPAPRRDGWSSVRAPPPARLSLHPQRNLMSPISSAYSQTPNSLLSPTMFHPKSRSIFSPTLPATPLSYGKSSMDKSLFSPTITEPVEVEATVEYLADLVKEKKHLTLFPHMFNNVERLLDDEIGRVRVALFQTEFPRVDLPEPAGDMVSITEKIYVPKNEFPDYNFVGRILGPRGMTAKQLEQDTGCKIMVRGKGSMRDKAKSFKESAHRGKANWEHLEDDLHVLVQCEDTENRVHLKLQAALEQVKKLLVPAPEGTDELKRKQLMELAIINGTYRPMKSPNPARMMTAVPLLSATPLRSPGPVPMSPTPGVPISSFSGSILSPTIAGSSGILGNNIFDYSLLTPSMFDSFSSLQLANDLTFPNYPTTTSFVNSFPGLFTSSSSNVTPSVNSTSTTQAQSGGDSPSASSRMVAVSSVWTSFRRGFPIYAWPILAATMIFVDWNHTREWKAAGRVSPLQKEILGK</sequence>
<dbReference type="PANTHER" id="PTHR11208">
    <property type="entry name" value="RNA-BINDING PROTEIN RELATED"/>
    <property type="match status" value="1"/>
</dbReference>
<dbReference type="Gene3D" id="3.30.1370.10">
    <property type="entry name" value="K Homology domain, type 1"/>
    <property type="match status" value="1"/>
</dbReference>
<dbReference type="SUPFAM" id="SSF54791">
    <property type="entry name" value="Eukaryotic type KH-domain (KH-domain type I)"/>
    <property type="match status" value="1"/>
</dbReference>
<dbReference type="Pfam" id="PF22675">
    <property type="entry name" value="KH-I_KHDC4-BBP"/>
    <property type="match status" value="1"/>
</dbReference>
<feature type="region of interest" description="Disordered" evidence="3">
    <location>
        <begin position="1"/>
        <end position="79"/>
    </location>
</feature>
<dbReference type="Pfam" id="PF16544">
    <property type="entry name" value="STAR_dimer"/>
    <property type="match status" value="1"/>
</dbReference>
<evidence type="ECO:0000256" key="2">
    <source>
        <dbReference type="ARBA" id="ARBA00022884"/>
    </source>
</evidence>
<dbReference type="EMBL" id="CP092620">
    <property type="protein sequence ID" value="UMM10168.1"/>
    <property type="molecule type" value="Genomic_DNA"/>
</dbReference>
<evidence type="ECO:0000313" key="5">
    <source>
        <dbReference type="EMBL" id="UMM10168.1"/>
    </source>
</evidence>
<dbReference type="PANTHER" id="PTHR11208:SF125">
    <property type="entry name" value="KH DOMAIN-CONTAINING RNA-BINDING PROTEIN QKI"/>
    <property type="match status" value="1"/>
</dbReference>
<accession>A0AAE9DZF7</accession>
<feature type="region of interest" description="Disordered" evidence="3">
    <location>
        <begin position="441"/>
        <end position="463"/>
    </location>
</feature>
<dbReference type="FunFam" id="3.30.1370.10:FF:000028">
    <property type="entry name" value="protein quaking isoform X2"/>
    <property type="match status" value="1"/>
</dbReference>
<dbReference type="InterPro" id="IPR004087">
    <property type="entry name" value="KH_dom"/>
</dbReference>
<dbReference type="GO" id="GO:0010468">
    <property type="term" value="P:regulation of gene expression"/>
    <property type="evidence" value="ECO:0007669"/>
    <property type="project" value="UniProtKB-ARBA"/>
</dbReference>
<dbReference type="InterPro" id="IPR055256">
    <property type="entry name" value="KH_1_KHDC4/BBP-like"/>
</dbReference>
<proteinExistence type="predicted"/>
<feature type="compositionally biased region" description="Polar residues" evidence="3">
    <location>
        <begin position="1"/>
        <end position="33"/>
    </location>
</feature>
<keyword evidence="2" id="KW-0694">RNA-binding</keyword>
<dbReference type="InterPro" id="IPR045071">
    <property type="entry name" value="BBP-like"/>
</dbReference>
<dbReference type="FunFam" id="1.20.5.4010:FF:000002">
    <property type="entry name" value="Held out wings, isoform D"/>
    <property type="match status" value="1"/>
</dbReference>
<dbReference type="AlphaFoldDB" id="A0AAE9DZF7"/>
<organism evidence="5 6">
    <name type="scientific">Caenorhabditis briggsae</name>
    <dbReference type="NCBI Taxonomy" id="6238"/>
    <lineage>
        <taxon>Eukaryota</taxon>
        <taxon>Metazoa</taxon>
        <taxon>Ecdysozoa</taxon>
        <taxon>Nematoda</taxon>
        <taxon>Chromadorea</taxon>
        <taxon>Rhabditida</taxon>
        <taxon>Rhabditina</taxon>
        <taxon>Rhabditomorpha</taxon>
        <taxon>Rhabditoidea</taxon>
        <taxon>Rhabditidae</taxon>
        <taxon>Peloderinae</taxon>
        <taxon>Caenorhabditis</taxon>
    </lineage>
</organism>
<dbReference type="CDD" id="cd22383">
    <property type="entry name" value="KH-I_Hqk_like"/>
    <property type="match status" value="1"/>
</dbReference>
<evidence type="ECO:0000256" key="3">
    <source>
        <dbReference type="SAM" id="MobiDB-lite"/>
    </source>
</evidence>
<feature type="domain" description="K Homology" evidence="4">
    <location>
        <begin position="203"/>
        <end position="302"/>
    </location>
</feature>
<reference evidence="5 6" key="1">
    <citation type="submission" date="2022-04" db="EMBL/GenBank/DDBJ databases">
        <title>Chromosome-level reference genomes for two strains of Caenorhabditis briggsae: an improved platform for comparative genomics.</title>
        <authorList>
            <person name="Stevens L."/>
            <person name="Andersen E."/>
        </authorList>
    </citation>
    <scope>NUCLEOTIDE SEQUENCE [LARGE SCALE GENOMIC DNA]</scope>
    <source>
        <strain evidence="5">VX34</strain>
        <tissue evidence="5">Whole-organism</tissue>
    </source>
</reference>